<accession>A0A9J5XGQ1</accession>
<protein>
    <submittedName>
        <fullName evidence="1">Uncharacterized protein</fullName>
    </submittedName>
</protein>
<name>A0A9J5XGQ1_SOLCO</name>
<dbReference type="Proteomes" id="UP000824120">
    <property type="component" value="Chromosome 9"/>
</dbReference>
<reference evidence="1 2" key="1">
    <citation type="submission" date="2020-09" db="EMBL/GenBank/DDBJ databases">
        <title>De no assembly of potato wild relative species, Solanum commersonii.</title>
        <authorList>
            <person name="Cho K."/>
        </authorList>
    </citation>
    <scope>NUCLEOTIDE SEQUENCE [LARGE SCALE GENOMIC DNA]</scope>
    <source>
        <strain evidence="1">LZ3.2</strain>
        <tissue evidence="1">Leaf</tissue>
    </source>
</reference>
<gene>
    <name evidence="1" type="ORF">H5410_046784</name>
</gene>
<dbReference type="AlphaFoldDB" id="A0A9J5XGQ1"/>
<comment type="caution">
    <text evidence="1">The sequence shown here is derived from an EMBL/GenBank/DDBJ whole genome shotgun (WGS) entry which is preliminary data.</text>
</comment>
<sequence>MGLKLYLEVKKGEVGFDIYPLCVDTTDKDVDEIEIFDLSTGAIVRVEGPQKDTQALNLVESKNGDSSYIPEMEAYRKEDLDKLMAKVVKIDNRVKMYLEDASYEKWSRVHATETGGE</sequence>
<evidence type="ECO:0000313" key="2">
    <source>
        <dbReference type="Proteomes" id="UP000824120"/>
    </source>
</evidence>
<dbReference type="EMBL" id="JACXVP010000009">
    <property type="protein sequence ID" value="KAG5586350.1"/>
    <property type="molecule type" value="Genomic_DNA"/>
</dbReference>
<keyword evidence="2" id="KW-1185">Reference proteome</keyword>
<evidence type="ECO:0000313" key="1">
    <source>
        <dbReference type="EMBL" id="KAG5586350.1"/>
    </source>
</evidence>
<organism evidence="1 2">
    <name type="scientific">Solanum commersonii</name>
    <name type="common">Commerson's wild potato</name>
    <name type="synonym">Commerson's nightshade</name>
    <dbReference type="NCBI Taxonomy" id="4109"/>
    <lineage>
        <taxon>Eukaryota</taxon>
        <taxon>Viridiplantae</taxon>
        <taxon>Streptophyta</taxon>
        <taxon>Embryophyta</taxon>
        <taxon>Tracheophyta</taxon>
        <taxon>Spermatophyta</taxon>
        <taxon>Magnoliopsida</taxon>
        <taxon>eudicotyledons</taxon>
        <taxon>Gunneridae</taxon>
        <taxon>Pentapetalae</taxon>
        <taxon>asterids</taxon>
        <taxon>lamiids</taxon>
        <taxon>Solanales</taxon>
        <taxon>Solanaceae</taxon>
        <taxon>Solanoideae</taxon>
        <taxon>Solaneae</taxon>
        <taxon>Solanum</taxon>
    </lineage>
</organism>
<proteinExistence type="predicted"/>
<dbReference type="OrthoDB" id="1938144at2759"/>